<dbReference type="InterPro" id="IPR003930">
    <property type="entry name" value="K_chnl_Ca-activ_BK_bsu"/>
</dbReference>
<dbReference type="GO" id="GO:0015269">
    <property type="term" value="F:calcium-activated potassium channel activity"/>
    <property type="evidence" value="ECO:0007669"/>
    <property type="project" value="InterPro"/>
</dbReference>
<dbReference type="AlphaFoldDB" id="A0A3P8UKP6"/>
<evidence type="ECO:0000256" key="4">
    <source>
        <dbReference type="ARBA" id="ARBA00022989"/>
    </source>
</evidence>
<dbReference type="InterPro" id="IPR015382">
    <property type="entry name" value="KCNMB2_ball_chain_dom"/>
</dbReference>
<dbReference type="Pfam" id="PF09303">
    <property type="entry name" value="KcnmB2_inactiv"/>
    <property type="match status" value="1"/>
</dbReference>
<dbReference type="Proteomes" id="UP000265120">
    <property type="component" value="Chromosome 2"/>
</dbReference>
<evidence type="ECO:0000313" key="11">
    <source>
        <dbReference type="Ensembl" id="ENSCSEP00000001221.1"/>
    </source>
</evidence>
<keyword evidence="7" id="KW-0325">Glycoprotein</keyword>
<evidence type="ECO:0000256" key="9">
    <source>
        <dbReference type="SAM" id="Phobius"/>
    </source>
</evidence>
<keyword evidence="3 9" id="KW-0812">Transmembrane</keyword>
<keyword evidence="2" id="KW-0813">Transport</keyword>
<feature type="transmembrane region" description="Helical" evidence="9">
    <location>
        <begin position="45"/>
        <end position="68"/>
    </location>
</feature>
<evidence type="ECO:0000256" key="1">
    <source>
        <dbReference type="ARBA" id="ARBA00004141"/>
    </source>
</evidence>
<keyword evidence="6 9" id="KW-0472">Membrane</keyword>
<organism evidence="11 12">
    <name type="scientific">Cynoglossus semilaevis</name>
    <name type="common">Tongue sole</name>
    <dbReference type="NCBI Taxonomy" id="244447"/>
    <lineage>
        <taxon>Eukaryota</taxon>
        <taxon>Metazoa</taxon>
        <taxon>Chordata</taxon>
        <taxon>Craniata</taxon>
        <taxon>Vertebrata</taxon>
        <taxon>Euteleostomi</taxon>
        <taxon>Actinopterygii</taxon>
        <taxon>Neopterygii</taxon>
        <taxon>Teleostei</taxon>
        <taxon>Neoteleostei</taxon>
        <taxon>Acanthomorphata</taxon>
        <taxon>Carangaria</taxon>
        <taxon>Pleuronectiformes</taxon>
        <taxon>Pleuronectoidei</taxon>
        <taxon>Cynoglossidae</taxon>
        <taxon>Cynoglossinae</taxon>
        <taxon>Cynoglossus</taxon>
    </lineage>
</organism>
<comment type="subcellular location">
    <subcellularLocation>
        <location evidence="1">Membrane</location>
        <topology evidence="1">Multi-pass membrane protein</topology>
    </subcellularLocation>
</comment>
<dbReference type="STRING" id="244447.ENSCSEP00000001221"/>
<reference evidence="11" key="2">
    <citation type="submission" date="2025-08" db="UniProtKB">
        <authorList>
            <consortium name="Ensembl"/>
        </authorList>
    </citation>
    <scope>IDENTIFICATION</scope>
</reference>
<keyword evidence="4 9" id="KW-1133">Transmembrane helix</keyword>
<evidence type="ECO:0000256" key="3">
    <source>
        <dbReference type="ARBA" id="ARBA00022692"/>
    </source>
</evidence>
<keyword evidence="5" id="KW-0406">Ion transport</keyword>
<dbReference type="InParanoid" id="A0A3P8UKP6"/>
<protein>
    <recommendedName>
        <fullName evidence="10">KCNMB2 ball/chain domain-containing protein</fullName>
    </recommendedName>
</protein>
<reference evidence="11" key="3">
    <citation type="submission" date="2025-09" db="UniProtKB">
        <authorList>
            <consortium name="Ensembl"/>
        </authorList>
    </citation>
    <scope>IDENTIFICATION</scope>
</reference>
<evidence type="ECO:0000256" key="6">
    <source>
        <dbReference type="ARBA" id="ARBA00023136"/>
    </source>
</evidence>
<proteinExistence type="predicted"/>
<evidence type="ECO:0000256" key="8">
    <source>
        <dbReference type="ARBA" id="ARBA00023303"/>
    </source>
</evidence>
<keyword evidence="8" id="KW-0407">Ion channel</keyword>
<evidence type="ECO:0000259" key="10">
    <source>
        <dbReference type="Pfam" id="PF09303"/>
    </source>
</evidence>
<evidence type="ECO:0000313" key="12">
    <source>
        <dbReference type="Proteomes" id="UP000265120"/>
    </source>
</evidence>
<reference evidence="11 12" key="1">
    <citation type="journal article" date="2014" name="Nat. Genet.">
        <title>Whole-genome sequence of a flatfish provides insights into ZW sex chromosome evolution and adaptation to a benthic lifestyle.</title>
        <authorList>
            <person name="Chen S."/>
            <person name="Zhang G."/>
            <person name="Shao C."/>
            <person name="Huang Q."/>
            <person name="Liu G."/>
            <person name="Zhang P."/>
            <person name="Song W."/>
            <person name="An N."/>
            <person name="Chalopin D."/>
            <person name="Volff J.N."/>
            <person name="Hong Y."/>
            <person name="Li Q."/>
            <person name="Sha Z."/>
            <person name="Zhou H."/>
            <person name="Xie M."/>
            <person name="Yu Q."/>
            <person name="Liu Y."/>
            <person name="Xiang H."/>
            <person name="Wang N."/>
            <person name="Wu K."/>
            <person name="Yang C."/>
            <person name="Zhou Q."/>
            <person name="Liao X."/>
            <person name="Yang L."/>
            <person name="Hu Q."/>
            <person name="Zhang J."/>
            <person name="Meng L."/>
            <person name="Jin L."/>
            <person name="Tian Y."/>
            <person name="Lian J."/>
            <person name="Yang J."/>
            <person name="Miao G."/>
            <person name="Liu S."/>
            <person name="Liang Z."/>
            <person name="Yan F."/>
            <person name="Li Y."/>
            <person name="Sun B."/>
            <person name="Zhang H."/>
            <person name="Zhang J."/>
            <person name="Zhu Y."/>
            <person name="Du M."/>
            <person name="Zhao Y."/>
            <person name="Schartl M."/>
            <person name="Tang Q."/>
            <person name="Wang J."/>
        </authorList>
    </citation>
    <scope>NUCLEOTIDE SEQUENCE</scope>
</reference>
<dbReference type="GeneTree" id="ENSGT00940000179131"/>
<dbReference type="InterPro" id="IPR037096">
    <property type="entry name" value="KCNMB2_ball/chain_dom_sf"/>
</dbReference>
<feature type="domain" description="KCNMB2 ball/chain" evidence="10">
    <location>
        <begin position="1"/>
        <end position="30"/>
    </location>
</feature>
<evidence type="ECO:0000256" key="2">
    <source>
        <dbReference type="ARBA" id="ARBA00022448"/>
    </source>
</evidence>
<dbReference type="GO" id="GO:0016020">
    <property type="term" value="C:membrane"/>
    <property type="evidence" value="ECO:0007669"/>
    <property type="project" value="UniProtKB-SubCell"/>
</dbReference>
<name>A0A3P8UKP6_CYNSE</name>
<keyword evidence="12" id="KW-1185">Reference proteome</keyword>
<dbReference type="Pfam" id="PF03185">
    <property type="entry name" value="CaKB"/>
    <property type="match status" value="1"/>
</dbReference>
<evidence type="ECO:0000256" key="5">
    <source>
        <dbReference type="ARBA" id="ARBA00023065"/>
    </source>
</evidence>
<accession>A0A3P8UKP6</accession>
<dbReference type="Gene3D" id="4.10.81.20">
    <property type="entry name" value="KCNMB2, ball/chain domain"/>
    <property type="match status" value="1"/>
</dbReference>
<sequence>MFLWAGRQTPDRRNDRRSIYQRFREFEFLDRRKRVTALRAGEDRAILLGLSLVFFSIMMYFIVGITILRQSTTGDITLMTSPINTTHHINTGDINH</sequence>
<dbReference type="Ensembl" id="ENSCSET00000001249.1">
    <property type="protein sequence ID" value="ENSCSEP00000001221.1"/>
    <property type="gene ID" value="ENSCSEG00000000846.1"/>
</dbReference>
<evidence type="ECO:0000256" key="7">
    <source>
        <dbReference type="ARBA" id="ARBA00023180"/>
    </source>
</evidence>